<protein>
    <submittedName>
        <fullName evidence="2">Uncharacterized protein</fullName>
    </submittedName>
</protein>
<organism evidence="2 3">
    <name type="scientific">Modicella reniformis</name>
    <dbReference type="NCBI Taxonomy" id="1440133"/>
    <lineage>
        <taxon>Eukaryota</taxon>
        <taxon>Fungi</taxon>
        <taxon>Fungi incertae sedis</taxon>
        <taxon>Mucoromycota</taxon>
        <taxon>Mortierellomycotina</taxon>
        <taxon>Mortierellomycetes</taxon>
        <taxon>Mortierellales</taxon>
        <taxon>Mortierellaceae</taxon>
        <taxon>Modicella</taxon>
    </lineage>
</organism>
<dbReference type="Proteomes" id="UP000749646">
    <property type="component" value="Unassembled WGS sequence"/>
</dbReference>
<gene>
    <name evidence="2" type="ORF">BGZ65_004100</name>
</gene>
<evidence type="ECO:0000313" key="3">
    <source>
        <dbReference type="Proteomes" id="UP000749646"/>
    </source>
</evidence>
<accession>A0A9P6MHM8</accession>
<sequence>TPTGVTGSNDSEVEAVVDEDQYETLESANSFDLWSNHADEEDRAVFDYMVIGGEMATCVTETIYDYTLCRIDLKTLFIVDEHSALFHNDNSKPNILTPLTDLNIWLQERNGARVVFTGMAHANYERRFITSDIKHWVEFVTPHSDFIFDKLLAMSPILARETIKGEQEAFSKFNIERIQDFYSAAGGYFKSLNPSDKFKYRRTLVTMFRPREDGNLSYHQSITTYKFMDLGLVYRLRDEQQTMYHILCPAAQQALLDVYRSMPLSLDLSYALRSGDWTSDMFEDAVFFCLQQGKITLGTTNLAGVKADPLVINAEYTRVLTDPPSEVRKNTLLRCHSNYPIFDFIYNRIFIQMSPSDFDKHNKEGANISKAFSRPNDPQSKTKRKRDDDSTSSSSDPRDAQSKSTESSESNRRRSKRKKNDNPTLASSFDSRNQIEKYLDSAFGGNHRVIIGTNKGFEATKDGVNLDDFKIVYICGEAQTKKHLGEVKDFPDIVHVNLKDWIEERQASSAGSMQIDILMEQQLATINALLLTGVRLSFIP</sequence>
<dbReference type="OrthoDB" id="2303713at2759"/>
<comment type="caution">
    <text evidence="2">The sequence shown here is derived from an EMBL/GenBank/DDBJ whole genome shotgun (WGS) entry which is preliminary data.</text>
</comment>
<dbReference type="AlphaFoldDB" id="A0A9P6MHM8"/>
<proteinExistence type="predicted"/>
<keyword evidence="3" id="KW-1185">Reference proteome</keyword>
<name>A0A9P6MHM8_9FUNG</name>
<feature type="non-terminal residue" evidence="2">
    <location>
        <position position="1"/>
    </location>
</feature>
<dbReference type="EMBL" id="JAAAHW010000598">
    <property type="protein sequence ID" value="KAG0000751.1"/>
    <property type="molecule type" value="Genomic_DNA"/>
</dbReference>
<feature type="region of interest" description="Disordered" evidence="1">
    <location>
        <begin position="362"/>
        <end position="430"/>
    </location>
</feature>
<evidence type="ECO:0000256" key="1">
    <source>
        <dbReference type="SAM" id="MobiDB-lite"/>
    </source>
</evidence>
<reference evidence="2" key="1">
    <citation type="journal article" date="2020" name="Fungal Divers.">
        <title>Resolving the Mortierellaceae phylogeny through synthesis of multi-gene phylogenetics and phylogenomics.</title>
        <authorList>
            <person name="Vandepol N."/>
            <person name="Liber J."/>
            <person name="Desiro A."/>
            <person name="Na H."/>
            <person name="Kennedy M."/>
            <person name="Barry K."/>
            <person name="Grigoriev I.V."/>
            <person name="Miller A.N."/>
            <person name="O'Donnell K."/>
            <person name="Stajich J.E."/>
            <person name="Bonito G."/>
        </authorList>
    </citation>
    <scope>NUCLEOTIDE SEQUENCE</scope>
    <source>
        <strain evidence="2">MES-2147</strain>
    </source>
</reference>
<evidence type="ECO:0000313" key="2">
    <source>
        <dbReference type="EMBL" id="KAG0000751.1"/>
    </source>
</evidence>